<accession>A0A8H7E4N6</accession>
<evidence type="ECO:0000313" key="1">
    <source>
        <dbReference type="EMBL" id="KAF7506546.1"/>
    </source>
</evidence>
<gene>
    <name evidence="1" type="ORF">GJ744_011692</name>
</gene>
<evidence type="ECO:0000313" key="2">
    <source>
        <dbReference type="Proteomes" id="UP000606974"/>
    </source>
</evidence>
<dbReference type="AlphaFoldDB" id="A0A8H7E4N6"/>
<reference evidence="1" key="1">
    <citation type="submission" date="2020-02" db="EMBL/GenBank/DDBJ databases">
        <authorList>
            <person name="Palmer J.M."/>
        </authorList>
    </citation>
    <scope>NUCLEOTIDE SEQUENCE</scope>
    <source>
        <strain evidence="1">EPUS1.4</strain>
        <tissue evidence="1">Thallus</tissue>
    </source>
</reference>
<dbReference type="EMBL" id="JAACFV010000085">
    <property type="protein sequence ID" value="KAF7506546.1"/>
    <property type="molecule type" value="Genomic_DNA"/>
</dbReference>
<keyword evidence="2" id="KW-1185">Reference proteome</keyword>
<comment type="caution">
    <text evidence="1">The sequence shown here is derived from an EMBL/GenBank/DDBJ whole genome shotgun (WGS) entry which is preliminary data.</text>
</comment>
<organism evidence="1 2">
    <name type="scientific">Endocarpon pusillum</name>
    <dbReference type="NCBI Taxonomy" id="364733"/>
    <lineage>
        <taxon>Eukaryota</taxon>
        <taxon>Fungi</taxon>
        <taxon>Dikarya</taxon>
        <taxon>Ascomycota</taxon>
        <taxon>Pezizomycotina</taxon>
        <taxon>Eurotiomycetes</taxon>
        <taxon>Chaetothyriomycetidae</taxon>
        <taxon>Verrucariales</taxon>
        <taxon>Verrucariaceae</taxon>
        <taxon>Endocarpon</taxon>
    </lineage>
</organism>
<protein>
    <submittedName>
        <fullName evidence="1">Uncharacterized protein</fullName>
    </submittedName>
</protein>
<name>A0A8H7E4N6_9EURO</name>
<dbReference type="Proteomes" id="UP000606974">
    <property type="component" value="Unassembled WGS sequence"/>
</dbReference>
<sequence>MNPLLSFLRNSGEAPFPTPASMPELHAYNMAPLSGPDRAGAAFDSGVRDPDIQWSIWVDGGP</sequence>
<proteinExistence type="predicted"/>